<accession>A0A2T0FNY5</accession>
<comment type="subcellular location">
    <subcellularLocation>
        <location evidence="1">Mitochondrion membrane</location>
        <topology evidence="1">Multi-pass membrane protein</topology>
    </subcellularLocation>
</comment>
<dbReference type="PANTHER" id="PTHR28234">
    <property type="entry name" value="NUCLEAR CONTROL OF ATPASE PROTEIN 2"/>
    <property type="match status" value="1"/>
</dbReference>
<protein>
    <submittedName>
        <fullName evidence="6">Nuclear control of ATPase protein 2</fullName>
    </submittedName>
</protein>
<reference evidence="6 7" key="1">
    <citation type="submission" date="2017-04" db="EMBL/GenBank/DDBJ databases">
        <title>Genome sequencing of [Candida] sorbophila.</title>
        <authorList>
            <person name="Ahn J.O."/>
        </authorList>
    </citation>
    <scope>NUCLEOTIDE SEQUENCE [LARGE SCALE GENOMIC DNA]</scope>
    <source>
        <strain evidence="6 7">DS02</strain>
    </source>
</reference>
<sequence length="542" mass="60571">MLVNHGSGLEKLKEELYRFKPDNLSGEIAFDQTLVVTDTDWAGATKAAITVSERLVQLELDQKCIPASDGLDYWQSWYDAGFSAAGLLWVRPRIFKGYAQIFRVGRGSQVLNSLRLPHIPINTSSLGHMLFSIAKWVSLNLKRVKLLLARPFAAEIDSERQKSFLIQRESAKRIGTLLLNPWSFGNGETYEDVVKNTVRIMAQAYDLNSTLSANCSPKDILTQLQSILDQANVKKAPTDLIPPLWQRCWPAGLISIYAALSVLGNWQAIIEWIETSILDTVRAFFLNWVVSPLHTVYNTIRHDPNSTVALMGKQSLMSDLDSLERMVTDFVVQQDGGLSPEGLKAVREAARQGDLSPVLRVYEKQIQSPISSLITGGLIRTLSIQIQKAKVDAEITVAGVDKMLQSQQLVFGLIALLPGLFVVQRLVGYLAKTLFGRSQTKQLFAWRSTKEQLMVRLGNIEQLANGRDQFEETEIGLVFAEVARLKAESRRVLSKRRFRLFSADLDQLVGVQNTAELKERFLMLYAKFAALESSNIGSSGLI</sequence>
<dbReference type="RefSeq" id="XP_024666645.1">
    <property type="nucleotide sequence ID" value="XM_024810877.1"/>
</dbReference>
<evidence type="ECO:0000256" key="4">
    <source>
        <dbReference type="ARBA" id="ARBA00023128"/>
    </source>
</evidence>
<keyword evidence="5" id="KW-0472">Membrane</keyword>
<keyword evidence="2" id="KW-0812">Transmembrane</keyword>
<dbReference type="InterPro" id="IPR013946">
    <property type="entry name" value="NCA2-like"/>
</dbReference>
<evidence type="ECO:0000256" key="3">
    <source>
        <dbReference type="ARBA" id="ARBA00022989"/>
    </source>
</evidence>
<dbReference type="STRING" id="45607.A0A2T0FNY5"/>
<dbReference type="AlphaFoldDB" id="A0A2T0FNY5"/>
<organism evidence="6 7">
    <name type="scientific">Wickerhamiella sorbophila</name>
    <dbReference type="NCBI Taxonomy" id="45607"/>
    <lineage>
        <taxon>Eukaryota</taxon>
        <taxon>Fungi</taxon>
        <taxon>Dikarya</taxon>
        <taxon>Ascomycota</taxon>
        <taxon>Saccharomycotina</taxon>
        <taxon>Dipodascomycetes</taxon>
        <taxon>Dipodascales</taxon>
        <taxon>Trichomonascaceae</taxon>
        <taxon>Wickerhamiella</taxon>
    </lineage>
</organism>
<dbReference type="GeneID" id="36518068"/>
<dbReference type="Proteomes" id="UP000238350">
    <property type="component" value="Unassembled WGS sequence"/>
</dbReference>
<gene>
    <name evidence="6" type="ORF">B9G98_04320</name>
</gene>
<name>A0A2T0FNY5_9ASCO</name>
<dbReference type="GO" id="GO:0005741">
    <property type="term" value="C:mitochondrial outer membrane"/>
    <property type="evidence" value="ECO:0007669"/>
    <property type="project" value="TreeGrafter"/>
</dbReference>
<keyword evidence="3" id="KW-1133">Transmembrane helix</keyword>
<keyword evidence="4" id="KW-0496">Mitochondrion</keyword>
<dbReference type="EMBL" id="NDIQ01000022">
    <property type="protein sequence ID" value="PRT56700.1"/>
    <property type="molecule type" value="Genomic_DNA"/>
</dbReference>
<evidence type="ECO:0000313" key="6">
    <source>
        <dbReference type="EMBL" id="PRT56700.1"/>
    </source>
</evidence>
<keyword evidence="7" id="KW-1185">Reference proteome</keyword>
<dbReference type="PANTHER" id="PTHR28234:SF1">
    <property type="entry name" value="NUCLEAR CONTROL OF ATPASE PROTEIN 2"/>
    <property type="match status" value="1"/>
</dbReference>
<evidence type="ECO:0000313" key="7">
    <source>
        <dbReference type="Proteomes" id="UP000238350"/>
    </source>
</evidence>
<proteinExistence type="predicted"/>
<evidence type="ECO:0000256" key="5">
    <source>
        <dbReference type="ARBA" id="ARBA00023136"/>
    </source>
</evidence>
<dbReference type="Pfam" id="PF08637">
    <property type="entry name" value="NCA2"/>
    <property type="match status" value="1"/>
</dbReference>
<comment type="caution">
    <text evidence="6">The sequence shown here is derived from an EMBL/GenBank/DDBJ whole genome shotgun (WGS) entry which is preliminary data.</text>
</comment>
<dbReference type="OrthoDB" id="413313at2759"/>
<evidence type="ECO:0000256" key="1">
    <source>
        <dbReference type="ARBA" id="ARBA00004225"/>
    </source>
</evidence>
<evidence type="ECO:0000256" key="2">
    <source>
        <dbReference type="ARBA" id="ARBA00022692"/>
    </source>
</evidence>